<feature type="binding site" evidence="10">
    <location>
        <position position="318"/>
    </location>
    <ligand>
        <name>substrate</name>
    </ligand>
</feature>
<comment type="subcellular location">
    <subcellularLocation>
        <location evidence="10">Cytoplasm</location>
    </subcellularLocation>
</comment>
<feature type="binding site" evidence="10">
    <location>
        <position position="57"/>
    </location>
    <ligand>
        <name>substrate</name>
    </ligand>
</feature>
<evidence type="ECO:0000256" key="2">
    <source>
        <dbReference type="ARBA" id="ARBA00006052"/>
    </source>
</evidence>
<organism evidence="11 12">
    <name type="scientific">Sphingobacterium olei</name>
    <dbReference type="NCBI Taxonomy" id="2571155"/>
    <lineage>
        <taxon>Bacteria</taxon>
        <taxon>Pseudomonadati</taxon>
        <taxon>Bacteroidota</taxon>
        <taxon>Sphingobacteriia</taxon>
        <taxon>Sphingobacteriales</taxon>
        <taxon>Sphingobacteriaceae</taxon>
        <taxon>Sphingobacterium</taxon>
    </lineage>
</organism>
<dbReference type="OrthoDB" id="9806325at2"/>
<keyword evidence="11" id="KW-0808">Transferase</keyword>
<keyword evidence="4 10" id="KW-0312">Gluconeogenesis</keyword>
<evidence type="ECO:0000256" key="6">
    <source>
        <dbReference type="ARBA" id="ARBA00022793"/>
    </source>
</evidence>
<evidence type="ECO:0000256" key="3">
    <source>
        <dbReference type="ARBA" id="ARBA00012363"/>
    </source>
</evidence>
<evidence type="ECO:0000256" key="8">
    <source>
        <dbReference type="ARBA" id="ARBA00023239"/>
    </source>
</evidence>
<evidence type="ECO:0000256" key="10">
    <source>
        <dbReference type="HAMAP-Rule" id="MF_00453"/>
    </source>
</evidence>
<comment type="pathway">
    <text evidence="1 10">Carbohydrate biosynthesis; gluconeogenesis.</text>
</comment>
<dbReference type="PANTHER" id="PTHR30031">
    <property type="entry name" value="PHOSPHOENOLPYRUVATE CARBOXYKINASE ATP"/>
    <property type="match status" value="1"/>
</dbReference>
<feature type="binding site" evidence="10">
    <location>
        <position position="216"/>
    </location>
    <ligand>
        <name>Mn(2+)</name>
        <dbReference type="ChEBI" id="CHEBI:29035"/>
    </ligand>
</feature>
<keyword evidence="6 10" id="KW-0210">Decarboxylase</keyword>
<dbReference type="GO" id="GO:0005524">
    <property type="term" value="F:ATP binding"/>
    <property type="evidence" value="ECO:0007669"/>
    <property type="project" value="UniProtKB-UniRule"/>
</dbReference>
<dbReference type="NCBIfam" id="TIGR00224">
    <property type="entry name" value="pckA"/>
    <property type="match status" value="1"/>
</dbReference>
<evidence type="ECO:0000256" key="9">
    <source>
        <dbReference type="ARBA" id="ARBA00047371"/>
    </source>
</evidence>
<evidence type="ECO:0000256" key="1">
    <source>
        <dbReference type="ARBA" id="ARBA00004742"/>
    </source>
</evidence>
<dbReference type="SUPFAM" id="SSF68923">
    <property type="entry name" value="PEP carboxykinase N-terminal domain"/>
    <property type="match status" value="1"/>
</dbReference>
<comment type="catalytic activity">
    <reaction evidence="9 10">
        <text>oxaloacetate + ATP = phosphoenolpyruvate + ADP + CO2</text>
        <dbReference type="Rhea" id="RHEA:18617"/>
        <dbReference type="ChEBI" id="CHEBI:16452"/>
        <dbReference type="ChEBI" id="CHEBI:16526"/>
        <dbReference type="ChEBI" id="CHEBI:30616"/>
        <dbReference type="ChEBI" id="CHEBI:58702"/>
        <dbReference type="ChEBI" id="CHEBI:456216"/>
        <dbReference type="EC" id="4.1.1.49"/>
    </reaction>
</comment>
<dbReference type="Gene3D" id="3.90.228.20">
    <property type="match status" value="1"/>
</dbReference>
<feature type="binding site" evidence="10">
    <location>
        <position position="216"/>
    </location>
    <ligand>
        <name>ATP</name>
        <dbReference type="ChEBI" id="CHEBI:30616"/>
    </ligand>
</feature>
<comment type="cofactor">
    <cofactor evidence="10">
        <name>Mn(2+)</name>
        <dbReference type="ChEBI" id="CHEBI:29035"/>
    </cofactor>
    <text evidence="10">Binds 1 Mn(2+) ion per subunit.</text>
</comment>
<keyword evidence="10" id="KW-0479">Metal-binding</keyword>
<dbReference type="AlphaFoldDB" id="A0A4U0NZ76"/>
<dbReference type="GO" id="GO:0006094">
    <property type="term" value="P:gluconeogenesis"/>
    <property type="evidence" value="ECO:0007669"/>
    <property type="project" value="UniProtKB-UniRule"/>
</dbReference>
<dbReference type="InterPro" id="IPR008210">
    <property type="entry name" value="PEP_carboxykinase_N"/>
</dbReference>
<dbReference type="Proteomes" id="UP000306808">
    <property type="component" value="Unassembled WGS sequence"/>
</dbReference>
<keyword evidence="5 10" id="KW-0547">Nucleotide-binding</keyword>
<keyword evidence="10" id="KW-0464">Manganese</keyword>
<feature type="binding site" evidence="10">
    <location>
        <position position="318"/>
    </location>
    <ligand>
        <name>ATP</name>
        <dbReference type="ChEBI" id="CHEBI:30616"/>
    </ligand>
</feature>
<proteinExistence type="inferred from homology"/>
<dbReference type="EMBL" id="SUME01000005">
    <property type="protein sequence ID" value="TJZ60123.1"/>
    <property type="molecule type" value="Genomic_DNA"/>
</dbReference>
<protein>
    <recommendedName>
        <fullName evidence="3 10">Phosphoenolpyruvate carboxykinase (ATP)</fullName>
        <shortName evidence="10">PCK</shortName>
        <shortName evidence="10">PEP carboxykinase</shortName>
        <shortName evidence="10">PEPCK</shortName>
        <ecNumber evidence="3 10">4.1.1.49</ecNumber>
    </recommendedName>
</protein>
<comment type="similarity">
    <text evidence="2 10">Belongs to the phosphoenolpyruvate carboxykinase (ATP) family.</text>
</comment>
<dbReference type="PIRSF" id="PIRSF006294">
    <property type="entry name" value="PEP_crbxkin"/>
    <property type="match status" value="1"/>
</dbReference>
<evidence type="ECO:0000256" key="5">
    <source>
        <dbReference type="ARBA" id="ARBA00022741"/>
    </source>
</evidence>
<dbReference type="GO" id="GO:0046872">
    <property type="term" value="F:metal ion binding"/>
    <property type="evidence" value="ECO:0007669"/>
    <property type="project" value="UniProtKB-KW"/>
</dbReference>
<dbReference type="GO" id="GO:0016301">
    <property type="term" value="F:kinase activity"/>
    <property type="evidence" value="ECO:0007669"/>
    <property type="project" value="UniProtKB-KW"/>
</dbReference>
<keyword evidence="8 10" id="KW-0456">Lyase</keyword>
<dbReference type="UniPathway" id="UPA00138"/>
<dbReference type="EC" id="4.1.1.49" evidence="3 10"/>
<feature type="binding site" evidence="10">
    <location>
        <position position="281"/>
    </location>
    <ligand>
        <name>ATP</name>
        <dbReference type="ChEBI" id="CHEBI:30616"/>
    </ligand>
</feature>
<dbReference type="GO" id="GO:0005829">
    <property type="term" value="C:cytosol"/>
    <property type="evidence" value="ECO:0007669"/>
    <property type="project" value="TreeGrafter"/>
</dbReference>
<dbReference type="SUPFAM" id="SSF53795">
    <property type="entry name" value="PEP carboxykinase-like"/>
    <property type="match status" value="1"/>
</dbReference>
<evidence type="ECO:0000256" key="4">
    <source>
        <dbReference type="ARBA" id="ARBA00022432"/>
    </source>
</evidence>
<comment type="function">
    <text evidence="10">Involved in the gluconeogenesis. Catalyzes the conversion of oxaloacetate (OAA) to phosphoenolpyruvate (PEP) through direct phosphoryl transfer between the nucleoside triphosphate and OAA.</text>
</comment>
<feature type="binding site" evidence="10">
    <location>
        <begin position="438"/>
        <end position="439"/>
    </location>
    <ligand>
        <name>ATP</name>
        <dbReference type="ChEBI" id="CHEBI:30616"/>
    </ligand>
</feature>
<dbReference type="Gene3D" id="2.170.8.10">
    <property type="entry name" value="Phosphoenolpyruvate Carboxykinase, domain 2"/>
    <property type="match status" value="1"/>
</dbReference>
<reference evidence="11 12" key="1">
    <citation type="submission" date="2019-04" db="EMBL/GenBank/DDBJ databases">
        <title>Sphingobacterium olei sp. nov., isolated from oil-contaminated soil.</title>
        <authorList>
            <person name="Liu B."/>
        </authorList>
    </citation>
    <scope>NUCLEOTIDE SEQUENCE [LARGE SCALE GENOMIC DNA]</scope>
    <source>
        <strain evidence="11 12">HAL-9</strain>
    </source>
</reference>
<dbReference type="PANTHER" id="PTHR30031:SF0">
    <property type="entry name" value="PHOSPHOENOLPYRUVATE CARBOXYKINASE (ATP)"/>
    <property type="match status" value="1"/>
</dbReference>
<feature type="binding site" evidence="10">
    <location>
        <position position="197"/>
    </location>
    <ligand>
        <name>Mn(2+)</name>
        <dbReference type="ChEBI" id="CHEBI:29035"/>
    </ligand>
</feature>
<keyword evidence="12" id="KW-1185">Reference proteome</keyword>
<evidence type="ECO:0000256" key="7">
    <source>
        <dbReference type="ARBA" id="ARBA00022840"/>
    </source>
</evidence>
<dbReference type="Gene3D" id="3.40.449.10">
    <property type="entry name" value="Phosphoenolpyruvate Carboxykinase, domain 1"/>
    <property type="match status" value="1"/>
</dbReference>
<dbReference type="Pfam" id="PF01293">
    <property type="entry name" value="PEPCK_ATP"/>
    <property type="match status" value="1"/>
</dbReference>
<comment type="caution">
    <text evidence="11">The sequence shown here is derived from an EMBL/GenBank/DDBJ whole genome shotgun (WGS) entry which is preliminary data.</text>
</comment>
<sequence length="533" mass="58990">MLPSPIRQFSHLGIVPSKQIFYQLDTAALVEQALRNQEATLTATGALNMQTGKFTGRSPKDRFIVMDQHTAHTVDWGAINQSMDVAIFNKIHQRVAAFISDSDIYARDCQAIADPQYAQHVFVVSTKACQDLFAKNMFIESETITSHPVDWNILVASDLQLEDHLDLGLAHEHCIALDLTRKLILIVGTGYTGEIKKSIFSVLNYILPLKGILSMHCSANVGQDGDTALFFGLSGTGKTTLSNDPERYLIGDDEHGWARDSIFNIEGGCYAKTIGLNPHAEPVIHEAIRFGALLENVTYHPHTRTVDYTDTSLTENTRVSYPLEHVRTYSNSNRAAIPKNIFFLSADAFGVLPPISKLTVEQALYYFINGYTSKVAGTEMGISSPSSTFSACFGAAFMPLHPMHYAELLRTKLAENPDTNVWLVNTGWIAGPYGVGRRIKLSITREIIKAALRGTLGEEGYQQHPIFGLSFPNNCPNIPSKLLDPQALWENTEAYDAMARKLKDLFEENYTKYNTAVAALPLLNSPQAIKTTV</sequence>
<name>A0A4U0NZ76_9SPHI</name>
<gene>
    <name evidence="10 11" type="primary">pckA</name>
    <name evidence="11" type="ORF">FAZ15_14680</name>
</gene>
<dbReference type="InterPro" id="IPR013035">
    <property type="entry name" value="PEP_carboxykinase_C"/>
</dbReference>
<dbReference type="NCBIfam" id="NF006820">
    <property type="entry name" value="PRK09344.1-2"/>
    <property type="match status" value="1"/>
</dbReference>
<dbReference type="RefSeq" id="WP_136902063.1">
    <property type="nucleotide sequence ID" value="NZ_SUME01000005.1"/>
</dbReference>
<dbReference type="InterPro" id="IPR001272">
    <property type="entry name" value="PEP_carboxykinase_ATP"/>
</dbReference>
<accession>A0A4U0NZ76</accession>
<feature type="binding site" evidence="10">
    <location>
        <begin position="232"/>
        <end position="240"/>
    </location>
    <ligand>
        <name>ATP</name>
        <dbReference type="ChEBI" id="CHEBI:30616"/>
    </ligand>
</feature>
<feature type="binding site" evidence="10">
    <location>
        <position position="197"/>
    </location>
    <ligand>
        <name>ATP</name>
        <dbReference type="ChEBI" id="CHEBI:30616"/>
    </ligand>
</feature>
<dbReference type="GO" id="GO:0004612">
    <property type="term" value="F:phosphoenolpyruvate carboxykinase (ATP) activity"/>
    <property type="evidence" value="ECO:0007669"/>
    <property type="project" value="UniProtKB-UniRule"/>
</dbReference>
<keyword evidence="7 10" id="KW-0067">ATP-binding</keyword>
<evidence type="ECO:0000313" key="11">
    <source>
        <dbReference type="EMBL" id="TJZ60123.1"/>
    </source>
</evidence>
<feature type="binding site" evidence="10">
    <location>
        <position position="197"/>
    </location>
    <ligand>
        <name>substrate</name>
    </ligand>
</feature>
<keyword evidence="11" id="KW-0670">Pyruvate</keyword>
<dbReference type="HAMAP" id="MF_00453">
    <property type="entry name" value="PEPCK_ATP"/>
    <property type="match status" value="1"/>
</dbReference>
<feature type="binding site" evidence="10">
    <location>
        <position position="253"/>
    </location>
    <ligand>
        <name>Mn(2+)</name>
        <dbReference type="ChEBI" id="CHEBI:29035"/>
    </ligand>
</feature>
<keyword evidence="10" id="KW-0963">Cytoplasm</keyword>
<feature type="binding site" evidence="10">
    <location>
        <position position="191"/>
    </location>
    <ligand>
        <name>substrate</name>
    </ligand>
</feature>
<dbReference type="NCBIfam" id="NF006821">
    <property type="entry name" value="PRK09344.1-3"/>
    <property type="match status" value="1"/>
</dbReference>
<keyword evidence="11" id="KW-0418">Kinase</keyword>
<feature type="binding site" evidence="10">
    <location>
        <position position="444"/>
    </location>
    <ligand>
        <name>ATP</name>
        <dbReference type="ChEBI" id="CHEBI:30616"/>
    </ligand>
</feature>
<evidence type="ECO:0000313" key="12">
    <source>
        <dbReference type="Proteomes" id="UP000306808"/>
    </source>
</evidence>